<sequence>MIWILFHSFDPLCWNPPHHVHVTQPKSQPLWPMGQDLVDPFTSQLCSLNTKILVMSKLIIKLLDSRGVPEQEGIREFQSKKNYMIK</sequence>
<proteinExistence type="predicted"/>
<keyword evidence="2" id="KW-1185">Reference proteome</keyword>
<reference evidence="1 2" key="1">
    <citation type="submission" date="2024-01" db="EMBL/GenBank/DDBJ databases">
        <title>The genomes of 5 underutilized Papilionoideae crops provide insights into root nodulation and disease resistanc.</title>
        <authorList>
            <person name="Jiang F."/>
        </authorList>
    </citation>
    <scope>NUCLEOTIDE SEQUENCE [LARGE SCALE GENOMIC DNA]</scope>
    <source>
        <strain evidence="1">JINMINGXINNONG_FW02</strain>
        <tissue evidence="1">Leaves</tissue>
    </source>
</reference>
<name>A0AAN9NS91_PHACN</name>
<comment type="caution">
    <text evidence="1">The sequence shown here is derived from an EMBL/GenBank/DDBJ whole genome shotgun (WGS) entry which is preliminary data.</text>
</comment>
<organism evidence="1 2">
    <name type="scientific">Phaseolus coccineus</name>
    <name type="common">Scarlet runner bean</name>
    <name type="synonym">Phaseolus multiflorus</name>
    <dbReference type="NCBI Taxonomy" id="3886"/>
    <lineage>
        <taxon>Eukaryota</taxon>
        <taxon>Viridiplantae</taxon>
        <taxon>Streptophyta</taxon>
        <taxon>Embryophyta</taxon>
        <taxon>Tracheophyta</taxon>
        <taxon>Spermatophyta</taxon>
        <taxon>Magnoliopsida</taxon>
        <taxon>eudicotyledons</taxon>
        <taxon>Gunneridae</taxon>
        <taxon>Pentapetalae</taxon>
        <taxon>rosids</taxon>
        <taxon>fabids</taxon>
        <taxon>Fabales</taxon>
        <taxon>Fabaceae</taxon>
        <taxon>Papilionoideae</taxon>
        <taxon>50 kb inversion clade</taxon>
        <taxon>NPAAA clade</taxon>
        <taxon>indigoferoid/millettioid clade</taxon>
        <taxon>Phaseoleae</taxon>
        <taxon>Phaseolus</taxon>
    </lineage>
</organism>
<dbReference type="EMBL" id="JAYMYR010000002">
    <property type="protein sequence ID" value="KAK7378012.1"/>
    <property type="molecule type" value="Genomic_DNA"/>
</dbReference>
<evidence type="ECO:0000313" key="1">
    <source>
        <dbReference type="EMBL" id="KAK7378012.1"/>
    </source>
</evidence>
<evidence type="ECO:0000313" key="2">
    <source>
        <dbReference type="Proteomes" id="UP001374584"/>
    </source>
</evidence>
<gene>
    <name evidence="1" type="ORF">VNO80_03448</name>
</gene>
<protein>
    <submittedName>
        <fullName evidence="1">Uncharacterized protein</fullName>
    </submittedName>
</protein>
<dbReference type="Proteomes" id="UP001374584">
    <property type="component" value="Unassembled WGS sequence"/>
</dbReference>
<accession>A0AAN9NS91</accession>
<dbReference type="AlphaFoldDB" id="A0AAN9NS91"/>